<dbReference type="CDD" id="cd00519">
    <property type="entry name" value="Lipase_3"/>
    <property type="match status" value="1"/>
</dbReference>
<dbReference type="Pfam" id="PF01764">
    <property type="entry name" value="Lipase_3"/>
    <property type="match status" value="1"/>
</dbReference>
<dbReference type="GeneID" id="121123952"/>
<dbReference type="KEGG" id="lsm:121123952"/>
<proteinExistence type="predicted"/>
<dbReference type="EMBL" id="HACA01006023">
    <property type="protein sequence ID" value="CDW23384.1"/>
    <property type="molecule type" value="Transcribed_RNA"/>
</dbReference>
<dbReference type="Gene3D" id="3.40.50.1820">
    <property type="entry name" value="alpha/beta hydrolase"/>
    <property type="match status" value="1"/>
</dbReference>
<dbReference type="RefSeq" id="XP_040574967.1">
    <property type="nucleotide sequence ID" value="XM_040719033.2"/>
</dbReference>
<evidence type="ECO:0000313" key="3">
    <source>
        <dbReference type="EMBL" id="CDW23384.1"/>
    </source>
</evidence>
<evidence type="ECO:0000259" key="2">
    <source>
        <dbReference type="Pfam" id="PF01764"/>
    </source>
</evidence>
<dbReference type="OrthoDB" id="438440at2759"/>
<reference evidence="3" key="1">
    <citation type="submission" date="2014-05" db="EMBL/GenBank/DDBJ databases">
        <authorList>
            <person name="Chronopoulou M."/>
        </authorList>
    </citation>
    <scope>NUCLEOTIDE SEQUENCE</scope>
    <source>
        <tissue evidence="3">Whole organism</tissue>
    </source>
</reference>
<dbReference type="PANTHER" id="PTHR46023">
    <property type="entry name" value="LIPASE CLASS 3 PROTEIN-LIKE"/>
    <property type="match status" value="1"/>
</dbReference>
<dbReference type="AlphaFoldDB" id="A0A0K2TBF6"/>
<sequence>MPFFKRIMKRISSIKSIMKTKIIMSLTNKYPEIDTLMKIINIMVRKYHEECISAGIATDLDGDGLMDEMEEDDRWVPYLLTLGLIYKVQKNDSKAWYNHETSFLQNDDLQEKFLTTFGYFWHLLVEISKCIRTQSSEDVLEQLRTTMTCIPQEDIIYAHSTDQQHLGDHCPDFALTLQRDQKLVVLTICGTRMIPAPEMKDVFMDLYADTEPFLHGHAHRGMAIGCRNIVEKVLPFILSTLEENPGYEIMVTGYSLGAGISQLVTMEFSEGESRKVIPSGTIIRCFCYGTPPVFYSDEVQDYKCPNVYSVTFNNDGLISASLTNVLKLFMQIKALERMHMRRRDMCRLVFSKSDFNINPLESFRKSGGNEQEEEGDEDIQTNADEDDDEDEMGDTENELKSELWMQVREALDKVSHGGDLIHLEHPSKLFIFKRKNDIITRIFHDTNPFTCSLRLRASMFKDHMPWGYNTLFEGYGLSSDDVDLNCVK</sequence>
<evidence type="ECO:0000256" key="1">
    <source>
        <dbReference type="SAM" id="MobiDB-lite"/>
    </source>
</evidence>
<protein>
    <recommendedName>
        <fullName evidence="2">Fungal lipase-type domain-containing protein</fullName>
    </recommendedName>
</protein>
<feature type="region of interest" description="Disordered" evidence="1">
    <location>
        <begin position="361"/>
        <end position="396"/>
    </location>
</feature>
<dbReference type="GO" id="GO:0006629">
    <property type="term" value="P:lipid metabolic process"/>
    <property type="evidence" value="ECO:0007669"/>
    <property type="project" value="InterPro"/>
</dbReference>
<name>A0A0K2TBF6_LEPSM</name>
<organism evidence="3">
    <name type="scientific">Lepeophtheirus salmonis</name>
    <name type="common">Salmon louse</name>
    <name type="synonym">Caligus salmonis</name>
    <dbReference type="NCBI Taxonomy" id="72036"/>
    <lineage>
        <taxon>Eukaryota</taxon>
        <taxon>Metazoa</taxon>
        <taxon>Ecdysozoa</taxon>
        <taxon>Arthropoda</taxon>
        <taxon>Crustacea</taxon>
        <taxon>Multicrustacea</taxon>
        <taxon>Hexanauplia</taxon>
        <taxon>Copepoda</taxon>
        <taxon>Siphonostomatoida</taxon>
        <taxon>Caligidae</taxon>
        <taxon>Lepeophtheirus</taxon>
    </lineage>
</organism>
<dbReference type="PANTHER" id="PTHR46023:SF6">
    <property type="entry name" value="LIPASE CLASS 3 FAMILY PROTEIN"/>
    <property type="match status" value="1"/>
</dbReference>
<dbReference type="InterPro" id="IPR002921">
    <property type="entry name" value="Fungal_lipase-type"/>
</dbReference>
<accession>A0A0K2TBF6</accession>
<dbReference type="SUPFAM" id="SSF53474">
    <property type="entry name" value="alpha/beta-Hydrolases"/>
    <property type="match status" value="1"/>
</dbReference>
<feature type="domain" description="Fungal lipase-type" evidence="2">
    <location>
        <begin position="213"/>
        <end position="315"/>
    </location>
</feature>
<feature type="compositionally biased region" description="Acidic residues" evidence="1">
    <location>
        <begin position="370"/>
        <end position="396"/>
    </location>
</feature>
<dbReference type="InterPro" id="IPR029058">
    <property type="entry name" value="AB_hydrolase_fold"/>
</dbReference>